<dbReference type="SMART" id="SM00837">
    <property type="entry name" value="DPBB_1"/>
    <property type="match status" value="1"/>
</dbReference>
<dbReference type="SUPFAM" id="SSF49590">
    <property type="entry name" value="PHL pollen allergen"/>
    <property type="match status" value="1"/>
</dbReference>
<dbReference type="PRINTS" id="PR01226">
    <property type="entry name" value="EXPANSIN"/>
</dbReference>
<comment type="caution">
    <text evidence="9">The sequence shown here is derived from an EMBL/GenBank/DDBJ whole genome shotgun (WGS) entry which is preliminary data.</text>
</comment>
<evidence type="ECO:0000313" key="10">
    <source>
        <dbReference type="Proteomes" id="UP000265515"/>
    </source>
</evidence>
<dbReference type="Pfam" id="PF01357">
    <property type="entry name" value="Expansin_C"/>
    <property type="match status" value="1"/>
</dbReference>
<dbReference type="GO" id="GO:0005576">
    <property type="term" value="C:extracellular region"/>
    <property type="evidence" value="ECO:0007669"/>
    <property type="project" value="InterPro"/>
</dbReference>
<dbReference type="GO" id="GO:0016020">
    <property type="term" value="C:membrane"/>
    <property type="evidence" value="ECO:0007669"/>
    <property type="project" value="UniProtKB-SubCell"/>
</dbReference>
<keyword evidence="4 6" id="KW-0732">Signal</keyword>
<keyword evidence="3 6" id="KW-0964">Secreted</keyword>
<dbReference type="PRINTS" id="PR01225">
    <property type="entry name" value="EXPANSNFAMLY"/>
</dbReference>
<evidence type="ECO:0000259" key="7">
    <source>
        <dbReference type="PROSITE" id="PS50842"/>
    </source>
</evidence>
<feature type="domain" description="Expansin-like EG45" evidence="7">
    <location>
        <begin position="54"/>
        <end position="162"/>
    </location>
</feature>
<dbReference type="Gramene" id="GBG74093">
    <property type="protein sequence ID" value="GBG74093"/>
    <property type="gene ID" value="CBR_g17804"/>
</dbReference>
<dbReference type="InterPro" id="IPR002963">
    <property type="entry name" value="Expansin"/>
</dbReference>
<dbReference type="STRING" id="69332.A0A388KVW9"/>
<reference evidence="9 10" key="1">
    <citation type="journal article" date="2018" name="Cell">
        <title>The Chara Genome: Secondary Complexity and Implications for Plant Terrestrialization.</title>
        <authorList>
            <person name="Nishiyama T."/>
            <person name="Sakayama H."/>
            <person name="Vries J.D."/>
            <person name="Buschmann H."/>
            <person name="Saint-Marcoux D."/>
            <person name="Ullrich K.K."/>
            <person name="Haas F.B."/>
            <person name="Vanderstraeten L."/>
            <person name="Becker D."/>
            <person name="Lang D."/>
            <person name="Vosolsobe S."/>
            <person name="Rombauts S."/>
            <person name="Wilhelmsson P.K.I."/>
            <person name="Janitza P."/>
            <person name="Kern R."/>
            <person name="Heyl A."/>
            <person name="Rumpler F."/>
            <person name="Villalobos L.I.A.C."/>
            <person name="Clay J.M."/>
            <person name="Skokan R."/>
            <person name="Toyoda A."/>
            <person name="Suzuki Y."/>
            <person name="Kagoshima H."/>
            <person name="Schijlen E."/>
            <person name="Tajeshwar N."/>
            <person name="Catarino B."/>
            <person name="Hetherington A.J."/>
            <person name="Saltykova A."/>
            <person name="Bonnot C."/>
            <person name="Breuninger H."/>
            <person name="Symeonidi A."/>
            <person name="Radhakrishnan G.V."/>
            <person name="Van Nieuwerburgh F."/>
            <person name="Deforce D."/>
            <person name="Chang C."/>
            <person name="Karol K.G."/>
            <person name="Hedrich R."/>
            <person name="Ulvskov P."/>
            <person name="Glockner G."/>
            <person name="Delwiche C.F."/>
            <person name="Petrasek J."/>
            <person name="Van de Peer Y."/>
            <person name="Friml J."/>
            <person name="Beilby M."/>
            <person name="Dolan L."/>
            <person name="Kohara Y."/>
            <person name="Sugano S."/>
            <person name="Fujiyama A."/>
            <person name="Delaux P.-M."/>
            <person name="Quint M."/>
            <person name="TheiBen G."/>
            <person name="Hagemann M."/>
            <person name="Harholt J."/>
            <person name="Dunand C."/>
            <person name="Zachgo S."/>
            <person name="Langdale J."/>
            <person name="Maumus F."/>
            <person name="Straeten D.V.D."/>
            <person name="Gould S.B."/>
            <person name="Rensing S.A."/>
        </authorList>
    </citation>
    <scope>NUCLEOTIDE SEQUENCE [LARGE SCALE GENOMIC DNA]</scope>
    <source>
        <strain evidence="9 10">S276</strain>
    </source>
</reference>
<dbReference type="PANTHER" id="PTHR31867">
    <property type="entry name" value="EXPANSIN-A15"/>
    <property type="match status" value="1"/>
</dbReference>
<dbReference type="InterPro" id="IPR036749">
    <property type="entry name" value="Expansin_CBD_sf"/>
</dbReference>
<evidence type="ECO:0000256" key="5">
    <source>
        <dbReference type="ARBA" id="ARBA00023136"/>
    </source>
</evidence>
<sequence>MACRAGGTLVGAMLVLVSLSSFVEAQFGGFCDPFQAPTGDWTSGTATFYSGGSGGACGFGGLGYAIYGERYAAASMRIWQNGAACGLCVEIRCTGPSGCYPGKVVKVTITDFCPNTPPNLAHCGPDKNHIDMGQNSFPVIADARVGVIDIEYRTVSCTPYSNFQVQINGNQFGWLSLLIAQIPGSGRVVGCEVQGSGNDNWEALKRTWGSNWVRTGTPLKAPIHVRLTLWGQICKVTSHNCIPSGFSFGQVVQCNLE</sequence>
<feature type="chain" id="PRO_5017101525" description="Expansin" evidence="6">
    <location>
        <begin position="26"/>
        <end position="257"/>
    </location>
</feature>
<keyword evidence="6" id="KW-0961">Cell wall biogenesis/degradation</keyword>
<dbReference type="Proteomes" id="UP000265515">
    <property type="component" value="Unassembled WGS sequence"/>
</dbReference>
<dbReference type="CDD" id="cd22271">
    <property type="entry name" value="DPBB_EXP_N-like"/>
    <property type="match status" value="1"/>
</dbReference>
<dbReference type="OrthoDB" id="5823761at2759"/>
<dbReference type="InterPro" id="IPR009009">
    <property type="entry name" value="RlpA-like_DPBB"/>
</dbReference>
<gene>
    <name evidence="9" type="ORF">CBR_g17804</name>
</gene>
<dbReference type="InterPro" id="IPR036908">
    <property type="entry name" value="RlpA-like_sf"/>
</dbReference>
<evidence type="ECO:0000256" key="6">
    <source>
        <dbReference type="RuleBase" id="RU365023"/>
    </source>
</evidence>
<dbReference type="InterPro" id="IPR007117">
    <property type="entry name" value="Expansin_CBD"/>
</dbReference>
<feature type="signal peptide" evidence="6">
    <location>
        <begin position="1"/>
        <end position="25"/>
    </location>
</feature>
<dbReference type="Pfam" id="PF03330">
    <property type="entry name" value="DPBB_1"/>
    <property type="match status" value="1"/>
</dbReference>
<dbReference type="SUPFAM" id="SSF50685">
    <property type="entry name" value="Barwin-like endoglucanases"/>
    <property type="match status" value="1"/>
</dbReference>
<protein>
    <recommendedName>
        <fullName evidence="6">Expansin</fullName>
    </recommendedName>
</protein>
<comment type="function">
    <text evidence="6">Causes loosening and extension of plant cell walls by disrupting non-covalent bonding between cellulose microfibrils and matrix glucans. No enzymatic activity has been found.</text>
</comment>
<dbReference type="InterPro" id="IPR007118">
    <property type="entry name" value="Expan_Lol_pI"/>
</dbReference>
<evidence type="ECO:0000313" key="9">
    <source>
        <dbReference type="EMBL" id="GBG74093.1"/>
    </source>
</evidence>
<dbReference type="GO" id="GO:0009664">
    <property type="term" value="P:plant-type cell wall organization"/>
    <property type="evidence" value="ECO:0007669"/>
    <property type="project" value="InterPro"/>
</dbReference>
<dbReference type="PROSITE" id="PS50842">
    <property type="entry name" value="EXPANSIN_EG45"/>
    <property type="match status" value="1"/>
</dbReference>
<dbReference type="OMA" id="TWMVEAR"/>
<evidence type="ECO:0000256" key="4">
    <source>
        <dbReference type="ARBA" id="ARBA00022729"/>
    </source>
</evidence>
<keyword evidence="2 6" id="KW-0134">Cell wall</keyword>
<dbReference type="Gene3D" id="2.40.40.10">
    <property type="entry name" value="RlpA-like domain"/>
    <property type="match status" value="1"/>
</dbReference>
<evidence type="ECO:0000256" key="2">
    <source>
        <dbReference type="ARBA" id="ARBA00022512"/>
    </source>
</evidence>
<dbReference type="InterPro" id="IPR007112">
    <property type="entry name" value="Expansin/allergen_DPBB_dom"/>
</dbReference>
<evidence type="ECO:0000259" key="8">
    <source>
        <dbReference type="PROSITE" id="PS50843"/>
    </source>
</evidence>
<evidence type="ECO:0000256" key="1">
    <source>
        <dbReference type="ARBA" id="ARBA00005392"/>
    </source>
</evidence>
<name>A0A388KVW9_CHABU</name>
<comment type="subcellular location">
    <subcellularLocation>
        <location evidence="6">Secreted</location>
        <location evidence="6">Cell wall</location>
    </subcellularLocation>
    <subcellularLocation>
        <location evidence="6">Membrane</location>
        <topology evidence="6">Peripheral membrane protein</topology>
    </subcellularLocation>
</comment>
<organism evidence="9 10">
    <name type="scientific">Chara braunii</name>
    <name type="common">Braun's stonewort</name>
    <dbReference type="NCBI Taxonomy" id="69332"/>
    <lineage>
        <taxon>Eukaryota</taxon>
        <taxon>Viridiplantae</taxon>
        <taxon>Streptophyta</taxon>
        <taxon>Charophyceae</taxon>
        <taxon>Charales</taxon>
        <taxon>Characeae</taxon>
        <taxon>Chara</taxon>
    </lineage>
</organism>
<dbReference type="Gene3D" id="2.60.40.760">
    <property type="entry name" value="Expansin, cellulose-binding-like domain"/>
    <property type="match status" value="1"/>
</dbReference>
<feature type="domain" description="Expansin-like CBD" evidence="8">
    <location>
        <begin position="173"/>
        <end position="254"/>
    </location>
</feature>
<comment type="similarity">
    <text evidence="1 6">Belongs to the expansin family. Expansin A subfamily.</text>
</comment>
<dbReference type="PROSITE" id="PS50843">
    <property type="entry name" value="EXPANSIN_CBD"/>
    <property type="match status" value="1"/>
</dbReference>
<proteinExistence type="inferred from homology"/>
<dbReference type="AlphaFoldDB" id="A0A388KVW9"/>
<evidence type="ECO:0000256" key="3">
    <source>
        <dbReference type="ARBA" id="ARBA00022525"/>
    </source>
</evidence>
<dbReference type="EMBL" id="BFEA01000196">
    <property type="protein sequence ID" value="GBG74093.1"/>
    <property type="molecule type" value="Genomic_DNA"/>
</dbReference>
<accession>A0A388KVW9</accession>
<keyword evidence="5" id="KW-0472">Membrane</keyword>
<keyword evidence="10" id="KW-1185">Reference proteome</keyword>